<evidence type="ECO:0000313" key="4">
    <source>
        <dbReference type="Proteomes" id="UP000246740"/>
    </source>
</evidence>
<dbReference type="Gene3D" id="1.10.8.20">
    <property type="entry name" value="N-terminal domain of phosphatidylinositol transfer protein sec14p"/>
    <property type="match status" value="1"/>
</dbReference>
<dbReference type="AlphaFoldDB" id="A0A317XJ78"/>
<sequence length="444" mass="49231">MPESLDSQASTASVSEPKTPPFDRNATWAANRAQGISGSASKAEKGSDPISYAASPLKKTFASFTRSSGKSAAAMLSRADSEPAAKVEDDLGALSLQSAASTPGKESQQTDGDHHHGRSLPSSRRGSFAEIGEQTQAEPHRTADEINEDSPLQKILKSPNAQPLPGHPGNLTASQTKALHELTAALRHDGALHDPETEPPSYQETQLLRFLRARNFNAQAARVMYLKAEAWKKEIQLDKLVREFKFEEREEVAAHGWRMYFHKVDKLGRPIFIQDLGNMDATNVFKKTTPERVIQNFAVTLELAVRHRYEACTVSSGRWVDDNMMVVNLAGLGLSTFWSMKSQLQQLLSILDNNFPELSGRVQIINAPYMFSTIWSWVKGWLPVATVEKIDIAGSDYLPLIFKYVRKEDWPKSLGGECTCHADNGCQRSDLGPWDRRLVRTADP</sequence>
<dbReference type="SMART" id="SM00516">
    <property type="entry name" value="SEC14"/>
    <property type="match status" value="1"/>
</dbReference>
<dbReference type="InterPro" id="IPR001251">
    <property type="entry name" value="CRAL-TRIO_dom"/>
</dbReference>
<dbReference type="InterPro" id="IPR036865">
    <property type="entry name" value="CRAL-TRIO_dom_sf"/>
</dbReference>
<accession>A0A317XJ78</accession>
<dbReference type="InterPro" id="IPR036273">
    <property type="entry name" value="CRAL/TRIO_N_dom_sf"/>
</dbReference>
<dbReference type="InterPro" id="IPR011074">
    <property type="entry name" value="CRAL/TRIO_N_dom"/>
</dbReference>
<keyword evidence="4" id="KW-1185">Reference proteome</keyword>
<feature type="region of interest" description="Disordered" evidence="1">
    <location>
        <begin position="1"/>
        <end position="126"/>
    </location>
</feature>
<proteinExistence type="predicted"/>
<dbReference type="SUPFAM" id="SSF46938">
    <property type="entry name" value="CRAL/TRIO N-terminal domain"/>
    <property type="match status" value="1"/>
</dbReference>
<feature type="domain" description="CRAL-TRIO" evidence="2">
    <location>
        <begin position="248"/>
        <end position="422"/>
    </location>
</feature>
<protein>
    <submittedName>
        <fullName evidence="3">CRAL/TRIO domain-containing protein</fullName>
    </submittedName>
</protein>
<dbReference type="Pfam" id="PF00650">
    <property type="entry name" value="CRAL_TRIO"/>
    <property type="match status" value="1"/>
</dbReference>
<dbReference type="Proteomes" id="UP000246740">
    <property type="component" value="Unassembled WGS sequence"/>
</dbReference>
<evidence type="ECO:0000259" key="2">
    <source>
        <dbReference type="PROSITE" id="PS50191"/>
    </source>
</evidence>
<dbReference type="OrthoDB" id="1434354at2759"/>
<organism evidence="3 4">
    <name type="scientific">Testicularia cyperi</name>
    <dbReference type="NCBI Taxonomy" id="1882483"/>
    <lineage>
        <taxon>Eukaryota</taxon>
        <taxon>Fungi</taxon>
        <taxon>Dikarya</taxon>
        <taxon>Basidiomycota</taxon>
        <taxon>Ustilaginomycotina</taxon>
        <taxon>Ustilaginomycetes</taxon>
        <taxon>Ustilaginales</taxon>
        <taxon>Anthracoideaceae</taxon>
        <taxon>Testicularia</taxon>
    </lineage>
</organism>
<evidence type="ECO:0000256" key="1">
    <source>
        <dbReference type="SAM" id="MobiDB-lite"/>
    </source>
</evidence>
<dbReference type="PANTHER" id="PTHR45657:SF1">
    <property type="entry name" value="CRAL-TRIO DOMAIN-CONTAINING PROTEIN YKL091C-RELATED"/>
    <property type="match status" value="1"/>
</dbReference>
<dbReference type="SUPFAM" id="SSF52087">
    <property type="entry name" value="CRAL/TRIO domain"/>
    <property type="match status" value="1"/>
</dbReference>
<dbReference type="PANTHER" id="PTHR45657">
    <property type="entry name" value="CRAL-TRIO DOMAIN-CONTAINING PROTEIN YKL091C-RELATED"/>
    <property type="match status" value="1"/>
</dbReference>
<evidence type="ECO:0000313" key="3">
    <source>
        <dbReference type="EMBL" id="PWY98305.1"/>
    </source>
</evidence>
<dbReference type="PROSITE" id="PS50191">
    <property type="entry name" value="CRAL_TRIO"/>
    <property type="match status" value="1"/>
</dbReference>
<dbReference type="Gene3D" id="3.40.525.10">
    <property type="entry name" value="CRAL-TRIO lipid binding domain"/>
    <property type="match status" value="1"/>
</dbReference>
<dbReference type="EMBL" id="KZ819199">
    <property type="protein sequence ID" value="PWY98305.1"/>
    <property type="molecule type" value="Genomic_DNA"/>
</dbReference>
<dbReference type="InterPro" id="IPR051026">
    <property type="entry name" value="PI/PC_transfer"/>
</dbReference>
<feature type="compositionally biased region" description="Polar residues" evidence="1">
    <location>
        <begin position="95"/>
        <end position="110"/>
    </location>
</feature>
<reference evidence="3 4" key="1">
    <citation type="journal article" date="2018" name="Mol. Biol. Evol.">
        <title>Broad Genomic Sampling Reveals a Smut Pathogenic Ancestry of the Fungal Clade Ustilaginomycotina.</title>
        <authorList>
            <person name="Kijpornyongpan T."/>
            <person name="Mondo S.J."/>
            <person name="Barry K."/>
            <person name="Sandor L."/>
            <person name="Lee J."/>
            <person name="Lipzen A."/>
            <person name="Pangilinan J."/>
            <person name="LaButti K."/>
            <person name="Hainaut M."/>
            <person name="Henrissat B."/>
            <person name="Grigoriev I.V."/>
            <person name="Spatafora J.W."/>
            <person name="Aime M.C."/>
        </authorList>
    </citation>
    <scope>NUCLEOTIDE SEQUENCE [LARGE SCALE GENOMIC DNA]</scope>
    <source>
        <strain evidence="3 4">MCA 3645</strain>
    </source>
</reference>
<dbReference type="InParanoid" id="A0A317XJ78"/>
<dbReference type="SMART" id="SM01100">
    <property type="entry name" value="CRAL_TRIO_N"/>
    <property type="match status" value="1"/>
</dbReference>
<feature type="compositionally biased region" description="Basic and acidic residues" evidence="1">
    <location>
        <begin position="79"/>
        <end position="89"/>
    </location>
</feature>
<dbReference type="STRING" id="1882483.A0A317XJ78"/>
<feature type="compositionally biased region" description="Polar residues" evidence="1">
    <location>
        <begin position="1"/>
        <end position="16"/>
    </location>
</feature>
<gene>
    <name evidence="3" type="ORF">BCV70DRAFT_213040</name>
</gene>
<dbReference type="CDD" id="cd00170">
    <property type="entry name" value="SEC14"/>
    <property type="match status" value="1"/>
</dbReference>
<name>A0A317XJ78_9BASI</name>